<feature type="non-terminal residue" evidence="1">
    <location>
        <position position="633"/>
    </location>
</feature>
<sequence length="633" mass="70817">MQTPIYQFSSSRVPDSLPRRVTSPAESQFDQQDSGFEVSAAKGDMTGLQEAAEISYNKRARLSGAEGVIDLVDDAHAVDMYVGRDEDEDEEQGHSSQSEVSKVTNAESSTRKKKSIVWQYFSKVEVNERGLKVSKVRCSICGTLLPDSSTTKSGSSTGKYRQHLKTHMIQNSTHSRQSIFDVGELFNRRPNTPSVIPTSSNITALVEANIVKWMVATGKPFTEVESEYFQAIFKCIPGVDPLFKSASTATTRILELYMEQKSQLRSELATTAISVSISIDGWTSPTKCANVCDYRALDYGRMGTPRSCFAYCRIKRKSHWNVAVTSDNASNNAALIQRLERSLVPNLVSFSEDSADELSDSEITFNSEVDEHELEPNSSIPAKSDDNSLRAIVCAVAVEDHNMDGEKNVPNPASVPNQILFRGSASWIRCLAHSLNLVVKEVLNGLGFRVAQNVDNDDVEILEPSTIVSKIRRAAKSIANQPKSREAWFKLLTKFGLNSKVIPYDVSTRWNSTYYMIKAAHEMKRPYERFAAETMSSCSLNRDEWQVVGELQEILGRFERWMLMASANNTISSMWPILRSMDVFFRILPELDNVDGGPYSPNCTRALLAGKAKFEEYHERYLCLDLYETAMSL</sequence>
<evidence type="ECO:0000313" key="2">
    <source>
        <dbReference type="Proteomes" id="UP001433508"/>
    </source>
</evidence>
<name>A0ACC3SXB8_LIPKO</name>
<organism evidence="1 2">
    <name type="scientific">Lipomyces kononenkoae</name>
    <name type="common">Yeast</name>
    <dbReference type="NCBI Taxonomy" id="34357"/>
    <lineage>
        <taxon>Eukaryota</taxon>
        <taxon>Fungi</taxon>
        <taxon>Dikarya</taxon>
        <taxon>Ascomycota</taxon>
        <taxon>Saccharomycotina</taxon>
        <taxon>Lipomycetes</taxon>
        <taxon>Lipomycetales</taxon>
        <taxon>Lipomycetaceae</taxon>
        <taxon>Lipomyces</taxon>
    </lineage>
</organism>
<evidence type="ECO:0000313" key="1">
    <source>
        <dbReference type="EMBL" id="KAK9236281.1"/>
    </source>
</evidence>
<protein>
    <submittedName>
        <fullName evidence="1">Ribonuclease H-like domain-containing protein</fullName>
    </submittedName>
</protein>
<reference evidence="2" key="1">
    <citation type="journal article" date="2024" name="Front. Bioeng. Biotechnol.">
        <title>Genome-scale model development and genomic sequencing of the oleaginous clade Lipomyces.</title>
        <authorList>
            <person name="Czajka J.J."/>
            <person name="Han Y."/>
            <person name="Kim J."/>
            <person name="Mondo S.J."/>
            <person name="Hofstad B.A."/>
            <person name="Robles A."/>
            <person name="Haridas S."/>
            <person name="Riley R."/>
            <person name="LaButti K."/>
            <person name="Pangilinan J."/>
            <person name="Andreopoulos W."/>
            <person name="Lipzen A."/>
            <person name="Yan J."/>
            <person name="Wang M."/>
            <person name="Ng V."/>
            <person name="Grigoriev I.V."/>
            <person name="Spatafora J.W."/>
            <person name="Magnuson J.K."/>
            <person name="Baker S.E."/>
            <person name="Pomraning K.R."/>
        </authorList>
    </citation>
    <scope>NUCLEOTIDE SEQUENCE [LARGE SCALE GENOMIC DNA]</scope>
    <source>
        <strain evidence="2">CBS 7786</strain>
    </source>
</reference>
<gene>
    <name evidence="1" type="ORF">V1525DRAFT_444705</name>
</gene>
<accession>A0ACC3SXB8</accession>
<keyword evidence="2" id="KW-1185">Reference proteome</keyword>
<proteinExistence type="predicted"/>
<dbReference type="Proteomes" id="UP001433508">
    <property type="component" value="Unassembled WGS sequence"/>
</dbReference>
<dbReference type="EMBL" id="MU971392">
    <property type="protein sequence ID" value="KAK9236281.1"/>
    <property type="molecule type" value="Genomic_DNA"/>
</dbReference>
<comment type="caution">
    <text evidence="1">The sequence shown here is derived from an EMBL/GenBank/DDBJ whole genome shotgun (WGS) entry which is preliminary data.</text>
</comment>